<evidence type="ECO:0000313" key="3">
    <source>
        <dbReference type="Proteomes" id="UP000215134"/>
    </source>
</evidence>
<dbReference type="Pfam" id="PF22818">
    <property type="entry name" value="ApeI-like"/>
    <property type="match status" value="1"/>
</dbReference>
<sequence>MMQPEVLQQQRDDATHASLQLRLPAGLLWFRGHFPGHPILPGVTQINWAMQYAHQLLGIEAAFKGVEVVKFQQPLLPEQQVRLLLEWQPERGKLLFSYRVGGATASSGKIALCR</sequence>
<dbReference type="Gene3D" id="3.10.129.10">
    <property type="entry name" value="Hotdog Thioesterase"/>
    <property type="match status" value="1"/>
</dbReference>
<proteinExistence type="predicted"/>
<name>A0A240B1H4_SERFI</name>
<dbReference type="GeneID" id="75026104"/>
<accession>A0A240B1H4</accession>
<dbReference type="InterPro" id="IPR016962">
    <property type="entry name" value="Dehydrase_ECs4332_prd"/>
</dbReference>
<evidence type="ECO:0000313" key="2">
    <source>
        <dbReference type="EMBL" id="SNV89547.1"/>
    </source>
</evidence>
<keyword evidence="2" id="KW-0456">Lyase</keyword>
<dbReference type="Proteomes" id="UP000215134">
    <property type="component" value="Chromosome 1"/>
</dbReference>
<dbReference type="InterPro" id="IPR054545">
    <property type="entry name" value="ApeI-like"/>
</dbReference>
<dbReference type="RefSeq" id="WP_061796000.1">
    <property type="nucleotide sequence ID" value="NZ_CABITV010000006.1"/>
</dbReference>
<feature type="domain" description="ApeI dehydratase-like" evidence="1">
    <location>
        <begin position="10"/>
        <end position="109"/>
    </location>
</feature>
<dbReference type="PIRSF" id="PIRSF030962">
    <property type="entry name" value="Dehydrase_ECs4332_prd"/>
    <property type="match status" value="1"/>
</dbReference>
<organism evidence="2 3">
    <name type="scientific">Serratia ficaria</name>
    <dbReference type="NCBI Taxonomy" id="61651"/>
    <lineage>
        <taxon>Bacteria</taxon>
        <taxon>Pseudomonadati</taxon>
        <taxon>Pseudomonadota</taxon>
        <taxon>Gammaproteobacteria</taxon>
        <taxon>Enterobacterales</taxon>
        <taxon>Yersiniaceae</taxon>
        <taxon>Serratia</taxon>
    </lineage>
</organism>
<dbReference type="EC" id="4.2.1.-" evidence="2"/>
<dbReference type="SUPFAM" id="SSF54637">
    <property type="entry name" value="Thioesterase/thiol ester dehydrase-isomerase"/>
    <property type="match status" value="1"/>
</dbReference>
<dbReference type="GO" id="GO:0016829">
    <property type="term" value="F:lyase activity"/>
    <property type="evidence" value="ECO:0007669"/>
    <property type="project" value="UniProtKB-KW"/>
</dbReference>
<keyword evidence="3" id="KW-1185">Reference proteome</keyword>
<gene>
    <name evidence="2" type="primary">fabZ_1</name>
    <name evidence="2" type="ORF">SAMEA4384070_00924</name>
</gene>
<dbReference type="KEGG" id="sfj:SAMEA4384070_0924"/>
<dbReference type="EMBL" id="LT906479">
    <property type="protein sequence ID" value="SNV89547.1"/>
    <property type="molecule type" value="Genomic_DNA"/>
</dbReference>
<dbReference type="STRING" id="1411141.GCA_001590885_01564"/>
<dbReference type="OrthoDB" id="9812842at2"/>
<dbReference type="InterPro" id="IPR029069">
    <property type="entry name" value="HotDog_dom_sf"/>
</dbReference>
<dbReference type="AlphaFoldDB" id="A0A240B1H4"/>
<evidence type="ECO:0000259" key="1">
    <source>
        <dbReference type="Pfam" id="PF22818"/>
    </source>
</evidence>
<reference evidence="2 3" key="1">
    <citation type="submission" date="2017-06" db="EMBL/GenBank/DDBJ databases">
        <authorList>
            <consortium name="Pathogen Informatics"/>
        </authorList>
    </citation>
    <scope>NUCLEOTIDE SEQUENCE [LARGE SCALE GENOMIC DNA]</scope>
    <source>
        <strain evidence="2 3">NCTC12148</strain>
    </source>
</reference>
<protein>
    <submittedName>
        <fullName evidence="2">(3R)-hydroxymyristoyl-[acyl-carrier-protein] dehydratase</fullName>
        <ecNumber evidence="2">4.2.1.-</ecNumber>
    </submittedName>
</protein>